<sequence>MGILFILTVGGCPKKCVKPVAEEPVVVEEPAPKETVKVQPKLSLNLQTIYFDFDKSEIRPGDAQILQNNADQIKQALNQGQEFMVTIEGHTCPIGTSEYNMALGQRRAEAAKSYLVKLGIDGSILNTISYGEERLVTTDENQYHLNRRCEFKTEEK</sequence>
<dbReference type="InterPro" id="IPR006664">
    <property type="entry name" value="OMP_bac"/>
</dbReference>
<dbReference type="Pfam" id="PF00691">
    <property type="entry name" value="OmpA"/>
    <property type="match status" value="1"/>
</dbReference>
<evidence type="ECO:0000259" key="5">
    <source>
        <dbReference type="PROSITE" id="PS51123"/>
    </source>
</evidence>
<protein>
    <submittedName>
        <fullName evidence="6">Peptidoglycan-associated lipoprotein</fullName>
    </submittedName>
</protein>
<organism evidence="6">
    <name type="scientific">candidate division WOR-3 bacterium</name>
    <dbReference type="NCBI Taxonomy" id="2052148"/>
    <lineage>
        <taxon>Bacteria</taxon>
        <taxon>Bacteria division WOR-3</taxon>
    </lineage>
</organism>
<name>A0A7V3PUU2_UNCW3</name>
<dbReference type="InterPro" id="IPR050330">
    <property type="entry name" value="Bact_OuterMem_StrucFunc"/>
</dbReference>
<feature type="domain" description="OmpA-like" evidence="5">
    <location>
        <begin position="38"/>
        <end position="156"/>
    </location>
</feature>
<dbReference type="PROSITE" id="PS51123">
    <property type="entry name" value="OMPA_2"/>
    <property type="match status" value="1"/>
</dbReference>
<dbReference type="PANTHER" id="PTHR30329:SF21">
    <property type="entry name" value="LIPOPROTEIN YIAD-RELATED"/>
    <property type="match status" value="1"/>
</dbReference>
<dbReference type="PANTHER" id="PTHR30329">
    <property type="entry name" value="STATOR ELEMENT OF FLAGELLAR MOTOR COMPLEX"/>
    <property type="match status" value="1"/>
</dbReference>
<keyword evidence="6" id="KW-0449">Lipoprotein</keyword>
<dbReference type="CDD" id="cd07185">
    <property type="entry name" value="OmpA_C-like"/>
    <property type="match status" value="1"/>
</dbReference>
<dbReference type="GO" id="GO:0009279">
    <property type="term" value="C:cell outer membrane"/>
    <property type="evidence" value="ECO:0007669"/>
    <property type="project" value="UniProtKB-SubCell"/>
</dbReference>
<dbReference type="PRINTS" id="PR01021">
    <property type="entry name" value="OMPADOMAIN"/>
</dbReference>
<gene>
    <name evidence="6" type="ORF">ENX16_07100</name>
</gene>
<reference evidence="6" key="1">
    <citation type="journal article" date="2020" name="mSystems">
        <title>Genome- and Community-Level Interaction Insights into Carbon Utilization and Element Cycling Functions of Hydrothermarchaeota in Hydrothermal Sediment.</title>
        <authorList>
            <person name="Zhou Z."/>
            <person name="Liu Y."/>
            <person name="Xu W."/>
            <person name="Pan J."/>
            <person name="Luo Z.H."/>
            <person name="Li M."/>
        </authorList>
    </citation>
    <scope>NUCLEOTIDE SEQUENCE [LARGE SCALE GENOMIC DNA]</scope>
    <source>
        <strain evidence="6">SpSt-914</strain>
    </source>
</reference>
<keyword evidence="3" id="KW-0998">Cell outer membrane</keyword>
<comment type="subcellular location">
    <subcellularLocation>
        <location evidence="1">Cell outer membrane</location>
    </subcellularLocation>
</comment>
<accession>A0A7V3PUU2</accession>
<evidence type="ECO:0000313" key="6">
    <source>
        <dbReference type="EMBL" id="HGD13824.1"/>
    </source>
</evidence>
<evidence type="ECO:0000256" key="2">
    <source>
        <dbReference type="ARBA" id="ARBA00023136"/>
    </source>
</evidence>
<keyword evidence="2 4" id="KW-0472">Membrane</keyword>
<evidence type="ECO:0000256" key="4">
    <source>
        <dbReference type="PROSITE-ProRule" id="PRU00473"/>
    </source>
</evidence>
<proteinExistence type="predicted"/>
<dbReference type="EMBL" id="DTMZ01000177">
    <property type="protein sequence ID" value="HGD13824.1"/>
    <property type="molecule type" value="Genomic_DNA"/>
</dbReference>
<evidence type="ECO:0000256" key="3">
    <source>
        <dbReference type="ARBA" id="ARBA00023237"/>
    </source>
</evidence>
<dbReference type="Gene3D" id="3.30.1330.60">
    <property type="entry name" value="OmpA-like domain"/>
    <property type="match status" value="1"/>
</dbReference>
<dbReference type="InterPro" id="IPR006665">
    <property type="entry name" value="OmpA-like"/>
</dbReference>
<comment type="caution">
    <text evidence="6">The sequence shown here is derived from an EMBL/GenBank/DDBJ whole genome shotgun (WGS) entry which is preliminary data.</text>
</comment>
<dbReference type="AlphaFoldDB" id="A0A7V3PUU2"/>
<dbReference type="SUPFAM" id="SSF103088">
    <property type="entry name" value="OmpA-like"/>
    <property type="match status" value="1"/>
</dbReference>
<dbReference type="InterPro" id="IPR036737">
    <property type="entry name" value="OmpA-like_sf"/>
</dbReference>
<evidence type="ECO:0000256" key="1">
    <source>
        <dbReference type="ARBA" id="ARBA00004442"/>
    </source>
</evidence>